<evidence type="ECO:0000256" key="1">
    <source>
        <dbReference type="SAM" id="MobiDB-lite"/>
    </source>
</evidence>
<dbReference type="AlphaFoldDB" id="A0A0B7APL9"/>
<dbReference type="EMBL" id="HACG01035677">
    <property type="protein sequence ID" value="CEK82542.1"/>
    <property type="molecule type" value="Transcribed_RNA"/>
</dbReference>
<organism evidence="2">
    <name type="scientific">Arion vulgaris</name>
    <dbReference type="NCBI Taxonomy" id="1028688"/>
    <lineage>
        <taxon>Eukaryota</taxon>
        <taxon>Metazoa</taxon>
        <taxon>Spiralia</taxon>
        <taxon>Lophotrochozoa</taxon>
        <taxon>Mollusca</taxon>
        <taxon>Gastropoda</taxon>
        <taxon>Heterobranchia</taxon>
        <taxon>Euthyneura</taxon>
        <taxon>Panpulmonata</taxon>
        <taxon>Eupulmonata</taxon>
        <taxon>Stylommatophora</taxon>
        <taxon>Helicina</taxon>
        <taxon>Arionoidea</taxon>
        <taxon>Arionidae</taxon>
        <taxon>Arion</taxon>
    </lineage>
</organism>
<gene>
    <name evidence="2" type="primary">ORF132161</name>
</gene>
<evidence type="ECO:0000313" key="2">
    <source>
        <dbReference type="EMBL" id="CEK82542.1"/>
    </source>
</evidence>
<feature type="region of interest" description="Disordered" evidence="1">
    <location>
        <begin position="1"/>
        <end position="28"/>
    </location>
</feature>
<accession>A0A0B7APL9</accession>
<sequence>SLQAPATHGAQFSSRPDTRNSKETHFHNHEVEGLTSLCLVFTPYGSVLHRNSRPPAKSIIQTLAQ</sequence>
<proteinExistence type="predicted"/>
<feature type="compositionally biased region" description="Polar residues" evidence="1">
    <location>
        <begin position="1"/>
        <end position="15"/>
    </location>
</feature>
<feature type="compositionally biased region" description="Basic and acidic residues" evidence="1">
    <location>
        <begin position="16"/>
        <end position="28"/>
    </location>
</feature>
<reference evidence="2" key="1">
    <citation type="submission" date="2014-12" db="EMBL/GenBank/DDBJ databases">
        <title>Insight into the proteome of Arion vulgaris.</title>
        <authorList>
            <person name="Aradska J."/>
            <person name="Bulat T."/>
            <person name="Smidak R."/>
            <person name="Sarate P."/>
            <person name="Gangsoo J."/>
            <person name="Sialana F."/>
            <person name="Bilban M."/>
            <person name="Lubec G."/>
        </authorList>
    </citation>
    <scope>NUCLEOTIDE SEQUENCE</scope>
    <source>
        <tissue evidence="2">Skin</tissue>
    </source>
</reference>
<protein>
    <submittedName>
        <fullName evidence="2">Uncharacterized protein</fullName>
    </submittedName>
</protein>
<name>A0A0B7APL9_9EUPU</name>
<feature type="non-terminal residue" evidence="2">
    <location>
        <position position="1"/>
    </location>
</feature>